<reference evidence="11" key="1">
    <citation type="submission" date="2023-07" db="EMBL/GenBank/DDBJ databases">
        <title>A draft genome of Kazachstania heterogenica Y-27499.</title>
        <authorList>
            <person name="Donic C."/>
            <person name="Kralova J.S."/>
            <person name="Fidel L."/>
            <person name="Ben-Dor S."/>
            <person name="Jung S."/>
        </authorList>
    </citation>
    <scope>NUCLEOTIDE SEQUENCE [LARGE SCALE GENOMIC DNA]</scope>
    <source>
        <strain evidence="11">Y27499</strain>
    </source>
</reference>
<evidence type="ECO:0000256" key="3">
    <source>
        <dbReference type="ARBA" id="ARBA00019824"/>
    </source>
</evidence>
<keyword evidence="11" id="KW-1185">Reference proteome</keyword>
<feature type="region of interest" description="Disordered" evidence="8">
    <location>
        <begin position="1"/>
        <end position="54"/>
    </location>
</feature>
<dbReference type="GO" id="GO:0051731">
    <property type="term" value="F:polynucleotide 5'-hydroxyl-kinase activity"/>
    <property type="evidence" value="ECO:0007669"/>
    <property type="project" value="InterPro"/>
</dbReference>
<dbReference type="PANTHER" id="PTHR12755:SF3">
    <property type="entry name" value="POLYNUCLEOTIDE 5'-HYDROXYL-KINASE NOL9"/>
    <property type="match status" value="1"/>
</dbReference>
<dbReference type="GO" id="GO:0005634">
    <property type="term" value="C:nucleus"/>
    <property type="evidence" value="ECO:0007669"/>
    <property type="project" value="TreeGrafter"/>
</dbReference>
<dbReference type="Pfam" id="PF16575">
    <property type="entry name" value="CLP1_P"/>
    <property type="match status" value="1"/>
</dbReference>
<name>A0AAN7WIK1_9SACH</name>
<dbReference type="AlphaFoldDB" id="A0AAN7WIK1"/>
<evidence type="ECO:0000256" key="5">
    <source>
        <dbReference type="ARBA" id="ARBA00022741"/>
    </source>
</evidence>
<dbReference type="Gene3D" id="3.40.50.300">
    <property type="entry name" value="P-loop containing nucleotide triphosphate hydrolases"/>
    <property type="match status" value="1"/>
</dbReference>
<comment type="similarity">
    <text evidence="1">Belongs to the Clp1 family. NOL9/GRC3 subfamily.</text>
</comment>
<feature type="compositionally biased region" description="Low complexity" evidence="8">
    <location>
        <begin position="20"/>
        <end position="32"/>
    </location>
</feature>
<evidence type="ECO:0000256" key="8">
    <source>
        <dbReference type="SAM" id="MobiDB-lite"/>
    </source>
</evidence>
<evidence type="ECO:0000259" key="9">
    <source>
        <dbReference type="Pfam" id="PF16575"/>
    </source>
</evidence>
<dbReference type="GO" id="GO:0000448">
    <property type="term" value="P:cleavage in ITS2 between 5.8S rRNA and LSU-rRNA of tricistronic rRNA transcript (SSU-rRNA, 5.8S rRNA, LSU-rRNA)"/>
    <property type="evidence" value="ECO:0007669"/>
    <property type="project" value="TreeGrafter"/>
</dbReference>
<evidence type="ECO:0000256" key="6">
    <source>
        <dbReference type="ARBA" id="ARBA00022777"/>
    </source>
</evidence>
<evidence type="ECO:0000313" key="11">
    <source>
        <dbReference type="Proteomes" id="UP001306508"/>
    </source>
</evidence>
<keyword evidence="4" id="KW-0808">Transferase</keyword>
<dbReference type="Proteomes" id="UP001306508">
    <property type="component" value="Unassembled WGS sequence"/>
</dbReference>
<proteinExistence type="inferred from homology"/>
<feature type="compositionally biased region" description="Basic and acidic residues" evidence="8">
    <location>
        <begin position="1"/>
        <end position="13"/>
    </location>
</feature>
<evidence type="ECO:0000313" key="10">
    <source>
        <dbReference type="EMBL" id="KAK5781313.1"/>
    </source>
</evidence>
<evidence type="ECO:0000256" key="7">
    <source>
        <dbReference type="ARBA" id="ARBA00022840"/>
    </source>
</evidence>
<gene>
    <name evidence="10" type="ORF">RI543_001153</name>
</gene>
<comment type="caution">
    <text evidence="10">The sequence shown here is derived from an EMBL/GenBank/DDBJ whole genome shotgun (WGS) entry which is preliminary data.</text>
</comment>
<dbReference type="InterPro" id="IPR032319">
    <property type="entry name" value="CLP1_P"/>
</dbReference>
<evidence type="ECO:0000256" key="2">
    <source>
        <dbReference type="ARBA" id="ARBA00018706"/>
    </source>
</evidence>
<dbReference type="InterPro" id="IPR045116">
    <property type="entry name" value="Clp1/Grc3"/>
</dbReference>
<dbReference type="PANTHER" id="PTHR12755">
    <property type="entry name" value="CLEAVAGE/POLYADENYLATION FACTOR IA SUBUNIT CLP1P"/>
    <property type="match status" value="1"/>
</dbReference>
<protein>
    <recommendedName>
        <fullName evidence="3">Polynucleotide 5'-hydroxyl-kinase GRC3</fullName>
    </recommendedName>
    <alternativeName>
        <fullName evidence="2">Polynucleotide 5'-hydroxyl-kinase grc3</fullName>
    </alternativeName>
</protein>
<dbReference type="EMBL" id="JAWIZZ010000036">
    <property type="protein sequence ID" value="KAK5781313.1"/>
    <property type="molecule type" value="Genomic_DNA"/>
</dbReference>
<keyword evidence="6" id="KW-0418">Kinase</keyword>
<accession>A0AAN7WIK1</accession>
<organism evidence="10 11">
    <name type="scientific">Arxiozyma heterogenica</name>
    <dbReference type="NCBI Taxonomy" id="278026"/>
    <lineage>
        <taxon>Eukaryota</taxon>
        <taxon>Fungi</taxon>
        <taxon>Dikarya</taxon>
        <taxon>Ascomycota</taxon>
        <taxon>Saccharomycotina</taxon>
        <taxon>Saccharomycetes</taxon>
        <taxon>Saccharomycetales</taxon>
        <taxon>Saccharomycetaceae</taxon>
        <taxon>Arxiozyma</taxon>
    </lineage>
</organism>
<sequence length="668" mass="77352">MDLPKYESIKSDSENDDSDASSTSSSTFLSRESTVKVDIEDYESDENSKDSKSNTADFESHIFIPIINGNIFNISNDPESFYLGLKEKQQLFISGIFDLQILKGGIVYNNIHYNASNKQTLNIWHPLSCSVPAIISSFYAGWNEPEFHKKSLNNIPLLNTDSFICIIKITNNKKFNGITDVNKLNSDLNFLWKPKTQSIYNTNSCSTSEFLKLSKTFTILNINQDIFTPLTISSQWRNVLERLYFEHINSHLDTRIMIIGGKNSGKSTFLRLLTEKILNTESNKGPDFIDNDRLVWYMDLDPGQPEYSNPECVSLGQIKKHKNITTLGTTFGQCGYTPLRQHFVGVNSPQENPELYLSLIDNLFNFFEEQYFTGTSLLNLPGWIKGFGIHIINHVIKKYKPTHLLILEHTGKSNFEEIFIPESFNSNLRENYFSTIIRLLPHQSVSTNSDSYNQLKFQSSQLRIFRMLLLFHKQFQKDSEFFDFDFKPLLSHAPLQISIDKDSCISGIYFMEEFQQLHKDDIKNCLETCIVGIHKYINNDDMDTKLSNITELRGIYPIIKGKRNSKNFQYVTLGLIHSIDEEQKVINMYIPEIFLDTLKNDTDDSQWIIARGKTETPICELYPSKKYMTECFSADTRTIPYISTERAKKHEHVWKIRKNIHRRGHYMK</sequence>
<dbReference type="GO" id="GO:0005524">
    <property type="term" value="F:ATP binding"/>
    <property type="evidence" value="ECO:0007669"/>
    <property type="project" value="UniProtKB-KW"/>
</dbReference>
<keyword evidence="5" id="KW-0547">Nucleotide-binding</keyword>
<feature type="domain" description="Clp1 P-loop" evidence="9">
    <location>
        <begin position="260"/>
        <end position="415"/>
    </location>
</feature>
<evidence type="ECO:0000256" key="4">
    <source>
        <dbReference type="ARBA" id="ARBA00022679"/>
    </source>
</evidence>
<evidence type="ECO:0000256" key="1">
    <source>
        <dbReference type="ARBA" id="ARBA00011003"/>
    </source>
</evidence>
<dbReference type="InterPro" id="IPR027417">
    <property type="entry name" value="P-loop_NTPase"/>
</dbReference>
<keyword evidence="7" id="KW-0067">ATP-binding</keyword>